<evidence type="ECO:0000313" key="1">
    <source>
        <dbReference type="EMBL" id="KAI0055751.1"/>
    </source>
</evidence>
<sequence>MPAARSSTVQSRATHPYMSQSPAPSPASASVEPPENNEVIVISSDDEDTPPVVAVRRRTVSRKGKARRVPSFEIIEIPDNTQAPVGAHLSEDPRDLKDEVRRLRDDARKWQIERARLLDDNARYIVEVDRLRTEAMQKGQSIPLSSVEDIVCCEICTLKMWSPYMCVALLTLNTRAIHCMPSLPDCGHIFCYSCILDWFSTIHAKHLQTYPHYNANIVGIPRPSYSCPSCRVEARVRPVECFAVKSMVRLVGDVVGEHSPQKQAPRRGQPEAVWDGFFGRR</sequence>
<organism evidence="1 2">
    <name type="scientific">Artomyces pyxidatus</name>
    <dbReference type="NCBI Taxonomy" id="48021"/>
    <lineage>
        <taxon>Eukaryota</taxon>
        <taxon>Fungi</taxon>
        <taxon>Dikarya</taxon>
        <taxon>Basidiomycota</taxon>
        <taxon>Agaricomycotina</taxon>
        <taxon>Agaricomycetes</taxon>
        <taxon>Russulales</taxon>
        <taxon>Auriscalpiaceae</taxon>
        <taxon>Artomyces</taxon>
    </lineage>
</organism>
<name>A0ACB8SIP2_9AGAM</name>
<comment type="caution">
    <text evidence="1">The sequence shown here is derived from an EMBL/GenBank/DDBJ whole genome shotgun (WGS) entry which is preliminary data.</text>
</comment>
<gene>
    <name evidence="1" type="ORF">BV25DRAFT_1724766</name>
</gene>
<keyword evidence="2" id="KW-1185">Reference proteome</keyword>
<dbReference type="EMBL" id="MU277280">
    <property type="protein sequence ID" value="KAI0055751.1"/>
    <property type="molecule type" value="Genomic_DNA"/>
</dbReference>
<dbReference type="Proteomes" id="UP000814140">
    <property type="component" value="Unassembled WGS sequence"/>
</dbReference>
<evidence type="ECO:0000313" key="2">
    <source>
        <dbReference type="Proteomes" id="UP000814140"/>
    </source>
</evidence>
<reference evidence="1" key="2">
    <citation type="journal article" date="2022" name="New Phytol.">
        <title>Evolutionary transition to the ectomycorrhizal habit in the genomes of a hyperdiverse lineage of mushroom-forming fungi.</title>
        <authorList>
            <person name="Looney B."/>
            <person name="Miyauchi S."/>
            <person name="Morin E."/>
            <person name="Drula E."/>
            <person name="Courty P.E."/>
            <person name="Kohler A."/>
            <person name="Kuo A."/>
            <person name="LaButti K."/>
            <person name="Pangilinan J."/>
            <person name="Lipzen A."/>
            <person name="Riley R."/>
            <person name="Andreopoulos W."/>
            <person name="He G."/>
            <person name="Johnson J."/>
            <person name="Nolan M."/>
            <person name="Tritt A."/>
            <person name="Barry K.W."/>
            <person name="Grigoriev I.V."/>
            <person name="Nagy L.G."/>
            <person name="Hibbett D."/>
            <person name="Henrissat B."/>
            <person name="Matheny P.B."/>
            <person name="Labbe J."/>
            <person name="Martin F.M."/>
        </authorList>
    </citation>
    <scope>NUCLEOTIDE SEQUENCE</scope>
    <source>
        <strain evidence="1">HHB10654</strain>
    </source>
</reference>
<accession>A0ACB8SIP2</accession>
<proteinExistence type="predicted"/>
<reference evidence="1" key="1">
    <citation type="submission" date="2021-03" db="EMBL/GenBank/DDBJ databases">
        <authorList>
            <consortium name="DOE Joint Genome Institute"/>
            <person name="Ahrendt S."/>
            <person name="Looney B.P."/>
            <person name="Miyauchi S."/>
            <person name="Morin E."/>
            <person name="Drula E."/>
            <person name="Courty P.E."/>
            <person name="Chicoki N."/>
            <person name="Fauchery L."/>
            <person name="Kohler A."/>
            <person name="Kuo A."/>
            <person name="Labutti K."/>
            <person name="Pangilinan J."/>
            <person name="Lipzen A."/>
            <person name="Riley R."/>
            <person name="Andreopoulos W."/>
            <person name="He G."/>
            <person name="Johnson J."/>
            <person name="Barry K.W."/>
            <person name="Grigoriev I.V."/>
            <person name="Nagy L."/>
            <person name="Hibbett D."/>
            <person name="Henrissat B."/>
            <person name="Matheny P.B."/>
            <person name="Labbe J."/>
            <person name="Martin F."/>
        </authorList>
    </citation>
    <scope>NUCLEOTIDE SEQUENCE</scope>
    <source>
        <strain evidence="1">HHB10654</strain>
    </source>
</reference>
<protein>
    <submittedName>
        <fullName evidence="1">Uncharacterized protein</fullName>
    </submittedName>
</protein>